<evidence type="ECO:0000313" key="1">
    <source>
        <dbReference type="EMBL" id="KAA8914961.1"/>
    </source>
</evidence>
<dbReference type="Proteomes" id="UP000761534">
    <property type="component" value="Unassembled WGS sequence"/>
</dbReference>
<evidence type="ECO:0000313" key="2">
    <source>
        <dbReference type="Proteomes" id="UP000761534"/>
    </source>
</evidence>
<comment type="caution">
    <text evidence="1">The sequence shown here is derived from an EMBL/GenBank/DDBJ whole genome shotgun (WGS) entry which is preliminary data.</text>
</comment>
<organism evidence="1 2">
    <name type="scientific">Trichomonascus ciferrii</name>
    <dbReference type="NCBI Taxonomy" id="44093"/>
    <lineage>
        <taxon>Eukaryota</taxon>
        <taxon>Fungi</taxon>
        <taxon>Dikarya</taxon>
        <taxon>Ascomycota</taxon>
        <taxon>Saccharomycotina</taxon>
        <taxon>Dipodascomycetes</taxon>
        <taxon>Dipodascales</taxon>
        <taxon>Trichomonascaceae</taxon>
        <taxon>Trichomonascus</taxon>
        <taxon>Trichomonascus ciferrii complex</taxon>
    </lineage>
</organism>
<dbReference type="EMBL" id="SWFS01000189">
    <property type="protein sequence ID" value="KAA8914961.1"/>
    <property type="molecule type" value="Genomic_DNA"/>
</dbReference>
<dbReference type="VEuPathDB" id="FungiDB:TRICI_002797"/>
<sequence>MPVSALPKFGYQLRFEAELTFLALFWGTPQVATETFGGLAWRNKKRQQVSYLNIEIRSAIVGGGHVRPWITLRFREDKELHDFMDFDDGASSSSLDGESRYLASVDDESFSGGDLNRIRLRAMTINESIIERDVTIPGSLASANKSTYAIFIEFINLDGSRESFKTEKLYHLDDADKEDVNSDNSIPTFMLFSLRTDMASLQGSRQDWSLTIQSRRSTRTFNSPTHKLLGLNT</sequence>
<gene>
    <name evidence="1" type="ORF">TRICI_002797</name>
</gene>
<dbReference type="AlphaFoldDB" id="A0A642V5V9"/>
<name>A0A642V5V9_9ASCO</name>
<reference evidence="1" key="1">
    <citation type="journal article" date="2019" name="G3 (Bethesda)">
        <title>Genome Assemblies of Two Rare Opportunistic Yeast Pathogens: Diutina rugosa (syn. Candida rugosa) and Trichomonascus ciferrii (syn. Candida ciferrii).</title>
        <authorList>
            <person name="Mixao V."/>
            <person name="Saus E."/>
            <person name="Hansen A.P."/>
            <person name="Lass-Florl C."/>
            <person name="Gabaldon T."/>
        </authorList>
    </citation>
    <scope>NUCLEOTIDE SEQUENCE</scope>
    <source>
        <strain evidence="1">CBS 4856</strain>
    </source>
</reference>
<accession>A0A642V5V9</accession>
<proteinExistence type="predicted"/>
<protein>
    <submittedName>
        <fullName evidence="1">Uncharacterized protein</fullName>
    </submittedName>
</protein>
<keyword evidence="2" id="KW-1185">Reference proteome</keyword>